<dbReference type="NCBIfam" id="TIGR02937">
    <property type="entry name" value="sigma70-ECF"/>
    <property type="match status" value="1"/>
</dbReference>
<dbReference type="InterPro" id="IPR010982">
    <property type="entry name" value="Lambda_DNA-bd_dom_sf"/>
</dbReference>
<dbReference type="InterPro" id="IPR000943">
    <property type="entry name" value="RNA_pol_sigma70"/>
</dbReference>
<reference evidence="8 9" key="1">
    <citation type="submission" date="2016-10" db="EMBL/GenBank/DDBJ databases">
        <authorList>
            <person name="de Groot N.N."/>
        </authorList>
    </citation>
    <scope>NUCLEOTIDE SEQUENCE [LARGE SCALE GENOMIC DNA]</scope>
    <source>
        <strain evidence="8 9">DSM 9236</strain>
    </source>
</reference>
<dbReference type="OrthoDB" id="2080719at2"/>
<keyword evidence="9" id="KW-1185">Reference proteome</keyword>
<evidence type="ECO:0000256" key="4">
    <source>
        <dbReference type="ARBA" id="ARBA00023125"/>
    </source>
</evidence>
<dbReference type="InterPro" id="IPR050239">
    <property type="entry name" value="Sigma-70_RNA_pol_init_factors"/>
</dbReference>
<evidence type="ECO:0000256" key="3">
    <source>
        <dbReference type="ARBA" id="ARBA00023082"/>
    </source>
</evidence>
<sequence>MKRDNRATALKKLENIAKKEKDLWYRRICDYALAYRLTVDDRIWLYNKLKAKGVTILGMDPTAEPEPRRKSWYDEDGTEYFDFAHKDYEAVYDEIIKNCNALRPLVDKVRTIKPPQRYELEHLSKKIIKGDDGARERLTEMYLRTALAFGLRWSKLLDVNLQEAVGDALEGLVRAVNSYSPENGNMFSMYLFGWMRHTTAKGQTTHDPQVSIRKDRRFHFVSAYCVLKKWGCTGCDRLPDCNEAVQKVAERLNWEPEDARAAIRASLEPLSLEAFLETAEHTASEGFSEEIQEEEDDAPDYEEELSGYCTDTAEEAETGLTDWLLQKKLQEQMDRLTPREKKVLEYRNGIGCGRPYTLEEIGCMYGVSRTRIQQVETMAKEKLRARSKVLKDYLPDKQSGQDKQMMQKRPQASGTKPKTKPSNKKVRRTVMKLSELLVCYRKEHNLDRREMAELCEISEATLSHLEEPGNVKCPASRILLKLFRNMEITEDVFMDVIKHDSLFHGLDIAWMWEDRNEERLLKYYHQMNKQGKELALAQVQVLAESRNF</sequence>
<gene>
    <name evidence="8" type="ORF">SAMN05216245_102115</name>
</gene>
<dbReference type="Pfam" id="PF04545">
    <property type="entry name" value="Sigma70_r4"/>
    <property type="match status" value="1"/>
</dbReference>
<dbReference type="InterPro" id="IPR007630">
    <property type="entry name" value="RNA_pol_sigma70_r4"/>
</dbReference>
<evidence type="ECO:0000313" key="9">
    <source>
        <dbReference type="Proteomes" id="UP000198896"/>
    </source>
</evidence>
<dbReference type="PANTHER" id="PTHR30603">
    <property type="entry name" value="RNA POLYMERASE SIGMA FACTOR RPO"/>
    <property type="match status" value="1"/>
</dbReference>
<feature type="compositionally biased region" description="Acidic residues" evidence="6">
    <location>
        <begin position="287"/>
        <end position="302"/>
    </location>
</feature>
<evidence type="ECO:0000256" key="5">
    <source>
        <dbReference type="ARBA" id="ARBA00023163"/>
    </source>
</evidence>
<dbReference type="GO" id="GO:0016987">
    <property type="term" value="F:sigma factor activity"/>
    <property type="evidence" value="ECO:0007669"/>
    <property type="project" value="UniProtKB-KW"/>
</dbReference>
<dbReference type="STRING" id="1123323.SAMN05216245_102115"/>
<dbReference type="SUPFAM" id="SSF88659">
    <property type="entry name" value="Sigma3 and sigma4 domains of RNA polymerase sigma factors"/>
    <property type="match status" value="1"/>
</dbReference>
<keyword evidence="3" id="KW-0731">Sigma factor</keyword>
<dbReference type="Gene3D" id="1.10.10.10">
    <property type="entry name" value="Winged helix-like DNA-binding domain superfamily/Winged helix DNA-binding domain"/>
    <property type="match status" value="1"/>
</dbReference>
<protein>
    <submittedName>
        <fullName evidence="8">RNA polymerase sigma factor, sigma-70 family</fullName>
    </submittedName>
</protein>
<dbReference type="CDD" id="cd00093">
    <property type="entry name" value="HTH_XRE"/>
    <property type="match status" value="1"/>
</dbReference>
<dbReference type="InterPro" id="IPR013324">
    <property type="entry name" value="RNA_pol_sigma_r3/r4-like"/>
</dbReference>
<keyword evidence="5" id="KW-0804">Transcription</keyword>
<name>A0A1I1YAD6_9FIRM</name>
<dbReference type="Proteomes" id="UP000198896">
    <property type="component" value="Unassembled WGS sequence"/>
</dbReference>
<dbReference type="GO" id="GO:0003677">
    <property type="term" value="F:DNA binding"/>
    <property type="evidence" value="ECO:0007669"/>
    <property type="project" value="UniProtKB-KW"/>
</dbReference>
<evidence type="ECO:0000256" key="1">
    <source>
        <dbReference type="ARBA" id="ARBA00007788"/>
    </source>
</evidence>
<feature type="region of interest" description="Disordered" evidence="6">
    <location>
        <begin position="282"/>
        <end position="302"/>
    </location>
</feature>
<evidence type="ECO:0000313" key="8">
    <source>
        <dbReference type="EMBL" id="SFE16585.1"/>
    </source>
</evidence>
<dbReference type="PROSITE" id="PS00716">
    <property type="entry name" value="SIGMA70_2"/>
    <property type="match status" value="1"/>
</dbReference>
<accession>A0A1I1YAD6</accession>
<dbReference type="GO" id="GO:0006352">
    <property type="term" value="P:DNA-templated transcription initiation"/>
    <property type="evidence" value="ECO:0007669"/>
    <property type="project" value="InterPro"/>
</dbReference>
<dbReference type="AlphaFoldDB" id="A0A1I1YAD6"/>
<feature type="domain" description="RNA polymerase sigma-70" evidence="7">
    <location>
        <begin position="357"/>
        <end position="383"/>
    </location>
</feature>
<dbReference type="CDD" id="cd06171">
    <property type="entry name" value="Sigma70_r4"/>
    <property type="match status" value="1"/>
</dbReference>
<comment type="similarity">
    <text evidence="1">Belongs to the sigma-70 factor family.</text>
</comment>
<dbReference type="SUPFAM" id="SSF47413">
    <property type="entry name" value="lambda repressor-like DNA-binding domains"/>
    <property type="match status" value="1"/>
</dbReference>
<dbReference type="SUPFAM" id="SSF88946">
    <property type="entry name" value="Sigma2 domain of RNA polymerase sigma factors"/>
    <property type="match status" value="1"/>
</dbReference>
<dbReference type="PANTHER" id="PTHR30603:SF47">
    <property type="entry name" value="RNA POLYMERASE SIGMA FACTOR SIGD, CHLOROPLASTIC"/>
    <property type="match status" value="1"/>
</dbReference>
<proteinExistence type="inferred from homology"/>
<dbReference type="InterPro" id="IPR013325">
    <property type="entry name" value="RNA_pol_sigma_r2"/>
</dbReference>
<dbReference type="EMBL" id="FONL01000002">
    <property type="protein sequence ID" value="SFE16585.1"/>
    <property type="molecule type" value="Genomic_DNA"/>
</dbReference>
<dbReference type="RefSeq" id="WP_093912699.1">
    <property type="nucleotide sequence ID" value="NZ_FONL01000002.1"/>
</dbReference>
<feature type="region of interest" description="Disordered" evidence="6">
    <location>
        <begin position="392"/>
        <end position="426"/>
    </location>
</feature>
<dbReference type="PRINTS" id="PR00046">
    <property type="entry name" value="SIGMA70FCT"/>
</dbReference>
<keyword evidence="2" id="KW-0805">Transcription regulation</keyword>
<keyword evidence="4" id="KW-0238">DNA-binding</keyword>
<evidence type="ECO:0000259" key="7">
    <source>
        <dbReference type="PROSITE" id="PS00716"/>
    </source>
</evidence>
<evidence type="ECO:0000256" key="6">
    <source>
        <dbReference type="SAM" id="MobiDB-lite"/>
    </source>
</evidence>
<organism evidence="8 9">
    <name type="scientific">Succiniclasticum ruminis DSM 9236</name>
    <dbReference type="NCBI Taxonomy" id="1123323"/>
    <lineage>
        <taxon>Bacteria</taxon>
        <taxon>Bacillati</taxon>
        <taxon>Bacillota</taxon>
        <taxon>Negativicutes</taxon>
        <taxon>Acidaminococcales</taxon>
        <taxon>Acidaminococcaceae</taxon>
        <taxon>Succiniclasticum</taxon>
    </lineage>
</organism>
<evidence type="ECO:0000256" key="2">
    <source>
        <dbReference type="ARBA" id="ARBA00023015"/>
    </source>
</evidence>
<feature type="compositionally biased region" description="Basic residues" evidence="6">
    <location>
        <begin position="417"/>
        <end position="426"/>
    </location>
</feature>
<dbReference type="InterPro" id="IPR036388">
    <property type="entry name" value="WH-like_DNA-bd_sf"/>
</dbReference>
<dbReference type="Gene3D" id="1.20.120.1810">
    <property type="match status" value="1"/>
</dbReference>
<dbReference type="InterPro" id="IPR014284">
    <property type="entry name" value="RNA_pol_sigma-70_dom"/>
</dbReference>
<dbReference type="InterPro" id="IPR001387">
    <property type="entry name" value="Cro/C1-type_HTH"/>
</dbReference>